<accession>A0ABV8AGT4</accession>
<keyword evidence="3" id="KW-1185">Reference proteome</keyword>
<dbReference type="InterPro" id="IPR001173">
    <property type="entry name" value="Glyco_trans_2-like"/>
</dbReference>
<proteinExistence type="predicted"/>
<name>A0ABV8AGT4_9FLAO</name>
<dbReference type="EMBL" id="JBHSAT010000004">
    <property type="protein sequence ID" value="MFC3877288.1"/>
    <property type="molecule type" value="Genomic_DNA"/>
</dbReference>
<dbReference type="Gene3D" id="3.90.550.10">
    <property type="entry name" value="Spore Coat Polysaccharide Biosynthesis Protein SpsA, Chain A"/>
    <property type="match status" value="1"/>
</dbReference>
<dbReference type="PANTHER" id="PTHR22916:SF3">
    <property type="entry name" value="UDP-GLCNAC:BETAGAL BETA-1,3-N-ACETYLGLUCOSAMINYLTRANSFERASE-LIKE PROTEIN 1"/>
    <property type="match status" value="1"/>
</dbReference>
<dbReference type="SUPFAM" id="SSF53448">
    <property type="entry name" value="Nucleotide-diphospho-sugar transferases"/>
    <property type="match status" value="1"/>
</dbReference>
<evidence type="ECO:0000313" key="3">
    <source>
        <dbReference type="Proteomes" id="UP001595812"/>
    </source>
</evidence>
<evidence type="ECO:0000259" key="1">
    <source>
        <dbReference type="Pfam" id="PF00535"/>
    </source>
</evidence>
<sequence>MIPLVSICVQTYNHKDYIKQCLDGILMQKTDFSFEIILGEDESNDGTREICKQYASKHTEKIRLFLRSRKDVIYINGRPTGRYNFIENLKACKGKYIALCEGDDYWINPLKLQKQVDFLEKNQDFRICYHAVKIYNQGKQEFIPEYNTREVEDITTINDLAQGNYINTPSVLIRNEIKIPKWFTKCALGDWTFYMLVVNSSKIMKMPEEMAVYRVHTESIWSGKSVEQRMIDTNKNIKILILSRLFNEKVNSILIKKLNYYNSKLDKSQRITIGKFDRHIFRLKYGQSTDFYLRSHI</sequence>
<dbReference type="Proteomes" id="UP001595812">
    <property type="component" value="Unassembled WGS sequence"/>
</dbReference>
<dbReference type="PANTHER" id="PTHR22916">
    <property type="entry name" value="GLYCOSYLTRANSFERASE"/>
    <property type="match status" value="1"/>
</dbReference>
<protein>
    <submittedName>
        <fullName evidence="2">Glycosyltransferase family 2 protein</fullName>
    </submittedName>
</protein>
<reference evidence="3" key="1">
    <citation type="journal article" date="2019" name="Int. J. Syst. Evol. Microbiol.">
        <title>The Global Catalogue of Microorganisms (GCM) 10K type strain sequencing project: providing services to taxonomists for standard genome sequencing and annotation.</title>
        <authorList>
            <consortium name="The Broad Institute Genomics Platform"/>
            <consortium name="The Broad Institute Genome Sequencing Center for Infectious Disease"/>
            <person name="Wu L."/>
            <person name="Ma J."/>
        </authorList>
    </citation>
    <scope>NUCLEOTIDE SEQUENCE [LARGE SCALE GENOMIC DNA]</scope>
    <source>
        <strain evidence="3">CECT 8979</strain>
    </source>
</reference>
<organism evidence="2 3">
    <name type="scientific">Winogradskyella maritima</name>
    <dbReference type="NCBI Taxonomy" id="1517766"/>
    <lineage>
        <taxon>Bacteria</taxon>
        <taxon>Pseudomonadati</taxon>
        <taxon>Bacteroidota</taxon>
        <taxon>Flavobacteriia</taxon>
        <taxon>Flavobacteriales</taxon>
        <taxon>Flavobacteriaceae</taxon>
        <taxon>Winogradskyella</taxon>
    </lineage>
</organism>
<feature type="domain" description="Glycosyltransferase 2-like" evidence="1">
    <location>
        <begin position="6"/>
        <end position="134"/>
    </location>
</feature>
<dbReference type="RefSeq" id="WP_386099285.1">
    <property type="nucleotide sequence ID" value="NZ_JBHSAT010000004.1"/>
</dbReference>
<evidence type="ECO:0000313" key="2">
    <source>
        <dbReference type="EMBL" id="MFC3877288.1"/>
    </source>
</evidence>
<comment type="caution">
    <text evidence="2">The sequence shown here is derived from an EMBL/GenBank/DDBJ whole genome shotgun (WGS) entry which is preliminary data.</text>
</comment>
<dbReference type="Pfam" id="PF00535">
    <property type="entry name" value="Glycos_transf_2"/>
    <property type="match status" value="1"/>
</dbReference>
<gene>
    <name evidence="2" type="ORF">ACFOSX_08600</name>
</gene>
<dbReference type="InterPro" id="IPR029044">
    <property type="entry name" value="Nucleotide-diphossugar_trans"/>
</dbReference>